<dbReference type="InterPro" id="IPR016490">
    <property type="entry name" value="Tscrpt_reg_HTH_AF0396-typ3"/>
</dbReference>
<reference evidence="2" key="1">
    <citation type="submission" date="2017-09" db="EMBL/GenBank/DDBJ databases">
        <authorList>
            <person name="Ehlers B."/>
            <person name="Leendertz F.H."/>
        </authorList>
    </citation>
    <scope>NUCLEOTIDE SEQUENCE [LARGE SCALE GENOMIC DNA]</scope>
    <source>
        <strain evidence="2">WG-1MB</strain>
    </source>
</reference>
<accession>A0A285GJF2</accession>
<dbReference type="OrthoDB" id="11410at2157"/>
<dbReference type="Proteomes" id="UP000295404">
    <property type="component" value="Unassembled WGS sequence"/>
</dbReference>
<gene>
    <name evidence="3" type="ORF">C7960_0689</name>
    <name evidence="2" type="ORF">SAMN06295989_11637</name>
</gene>
<protein>
    <submittedName>
        <fullName evidence="2">Predicted transcriptional regulator, contains HTH domain</fullName>
    </submittedName>
    <submittedName>
        <fullName evidence="3">Putative transcriptional regulator</fullName>
    </submittedName>
</protein>
<dbReference type="Pfam" id="PF08350">
    <property type="entry name" value="FilR1_middle"/>
    <property type="match status" value="1"/>
</dbReference>
<dbReference type="InterPro" id="IPR036388">
    <property type="entry name" value="WH-like_DNA-bd_sf"/>
</dbReference>
<dbReference type="Proteomes" id="UP000217726">
    <property type="component" value="Unassembled WGS sequence"/>
</dbReference>
<dbReference type="SUPFAM" id="SSF46785">
    <property type="entry name" value="Winged helix' DNA-binding domain"/>
    <property type="match status" value="1"/>
</dbReference>
<feature type="domain" description="Methanogenesis regulatory protein FilR1 middle" evidence="1">
    <location>
        <begin position="126"/>
        <end position="251"/>
    </location>
</feature>
<name>A0A285GJF2_9EURY</name>
<dbReference type="InterPro" id="IPR013561">
    <property type="entry name" value="FilR1_middle_dom"/>
</dbReference>
<evidence type="ECO:0000313" key="2">
    <source>
        <dbReference type="EMBL" id="SNY22616.1"/>
    </source>
</evidence>
<dbReference type="Gene3D" id="1.10.10.10">
    <property type="entry name" value="Winged helix-like DNA-binding domain superfamily/Winged helix DNA-binding domain"/>
    <property type="match status" value="1"/>
</dbReference>
<proteinExistence type="predicted"/>
<dbReference type="EMBL" id="SMMS01000001">
    <property type="protein sequence ID" value="TCL11532.1"/>
    <property type="molecule type" value="Genomic_DNA"/>
</dbReference>
<evidence type="ECO:0000313" key="5">
    <source>
        <dbReference type="Proteomes" id="UP000295404"/>
    </source>
</evidence>
<dbReference type="AlphaFoldDB" id="A0A285GJF2"/>
<evidence type="ECO:0000313" key="3">
    <source>
        <dbReference type="EMBL" id="TCL11532.1"/>
    </source>
</evidence>
<sequence length="265" mass="31296">MQSSLSDTIWLSEKRKRLLLLLMEGPRNIDQIKTSLNVTSKAMMPQIKILREQNLIIEEDRVYRLSDIGEIIVKNMVPLLKTLGVIEENNDYWATRDLSSIPEELDSRLGDIGECMVIEPDMNHLFDLPEEFSKNLIKSNKVMTIMAYFHPLYPDLYYELANNGVQIDLILTEPIYKRMKEEHTDKFRHIVEREHTNLYICNEVNLTSVVTDRFIYLCLFNKNDMYDHKKIMSFDASALQWGTELYKHFRQKSTLIEWDLPELND</sequence>
<dbReference type="EMBL" id="OBDR01000016">
    <property type="protein sequence ID" value="SNY22616.1"/>
    <property type="molecule type" value="Genomic_DNA"/>
</dbReference>
<reference evidence="4" key="2">
    <citation type="submission" date="2017-09" db="EMBL/GenBank/DDBJ databases">
        <authorList>
            <person name="Varghese N."/>
            <person name="Submissions S."/>
        </authorList>
    </citation>
    <scope>NUCLEOTIDE SEQUENCE [LARGE SCALE GENOMIC DNA]</scope>
    <source>
        <strain evidence="4">WG-1MB</strain>
    </source>
</reference>
<organism evidence="2 4">
    <name type="scientific">Methanohalophilus euhalobius</name>
    <dbReference type="NCBI Taxonomy" id="51203"/>
    <lineage>
        <taxon>Archaea</taxon>
        <taxon>Methanobacteriati</taxon>
        <taxon>Methanobacteriota</taxon>
        <taxon>Stenosarchaea group</taxon>
        <taxon>Methanomicrobia</taxon>
        <taxon>Methanosarcinales</taxon>
        <taxon>Methanosarcinaceae</taxon>
        <taxon>Methanohalophilus</taxon>
    </lineage>
</organism>
<dbReference type="RefSeq" id="WP_096713032.1">
    <property type="nucleotide sequence ID" value="NZ_OBDR01000016.1"/>
</dbReference>
<dbReference type="InterPro" id="IPR036390">
    <property type="entry name" value="WH_DNA-bd_sf"/>
</dbReference>
<reference evidence="3 5" key="3">
    <citation type="submission" date="2019-03" db="EMBL/GenBank/DDBJ databases">
        <title>Subsurface microbial communities from deep shales in Ohio and West Virginia, USA.</title>
        <authorList>
            <person name="Wrighton K."/>
        </authorList>
    </citation>
    <scope>NUCLEOTIDE SEQUENCE [LARGE SCALE GENOMIC DNA]</scope>
    <source>
        <strain evidence="3 5">WG1_MB</strain>
    </source>
</reference>
<keyword evidence="4" id="KW-1185">Reference proteome</keyword>
<dbReference type="PIRSF" id="PIRSF006692">
    <property type="entry name" value="TF_HTH_AF0396_prd"/>
    <property type="match status" value="1"/>
</dbReference>
<evidence type="ECO:0000313" key="4">
    <source>
        <dbReference type="Proteomes" id="UP000217726"/>
    </source>
</evidence>
<evidence type="ECO:0000259" key="1">
    <source>
        <dbReference type="Pfam" id="PF08350"/>
    </source>
</evidence>